<feature type="transmembrane region" description="Helical" evidence="1">
    <location>
        <begin position="59"/>
        <end position="78"/>
    </location>
</feature>
<accession>A0A1H0WS16</accession>
<reference evidence="4" key="1">
    <citation type="submission" date="2016-10" db="EMBL/GenBank/DDBJ databases">
        <authorList>
            <person name="Varghese N."/>
            <person name="Submissions S."/>
        </authorList>
    </citation>
    <scope>NUCLEOTIDE SEQUENCE [LARGE SCALE GENOMIC DNA]</scope>
    <source>
        <strain evidence="4">IBRC-M10078</strain>
    </source>
</reference>
<feature type="transmembrane region" description="Helical" evidence="1">
    <location>
        <begin position="140"/>
        <end position="160"/>
    </location>
</feature>
<protein>
    <recommendedName>
        <fullName evidence="2">Transglutaminase-like domain-containing protein</fullName>
    </recommendedName>
</protein>
<dbReference type="Proteomes" id="UP000199159">
    <property type="component" value="Unassembled WGS sequence"/>
</dbReference>
<dbReference type="Gene3D" id="3.10.620.30">
    <property type="match status" value="1"/>
</dbReference>
<keyword evidence="1" id="KW-1133">Transmembrane helix</keyword>
<feature type="transmembrane region" description="Helical" evidence="1">
    <location>
        <begin position="166"/>
        <end position="186"/>
    </location>
</feature>
<feature type="transmembrane region" description="Helical" evidence="1">
    <location>
        <begin position="9"/>
        <end position="26"/>
    </location>
</feature>
<evidence type="ECO:0000313" key="3">
    <source>
        <dbReference type="EMBL" id="SDP93507.1"/>
    </source>
</evidence>
<dbReference type="SMART" id="SM00460">
    <property type="entry name" value="TGc"/>
    <property type="match status" value="1"/>
</dbReference>
<keyword evidence="4" id="KW-1185">Reference proteome</keyword>
<dbReference type="EMBL" id="FNJU01000014">
    <property type="protein sequence ID" value="SDP93507.1"/>
    <property type="molecule type" value="Genomic_DNA"/>
</dbReference>
<feature type="transmembrane region" description="Helical" evidence="1">
    <location>
        <begin position="38"/>
        <end position="54"/>
    </location>
</feature>
<proteinExistence type="predicted"/>
<dbReference type="AlphaFoldDB" id="A0A1H0WS16"/>
<evidence type="ECO:0000259" key="2">
    <source>
        <dbReference type="SMART" id="SM00460"/>
    </source>
</evidence>
<gene>
    <name evidence="3" type="ORF">SAMN05216565_11475</name>
</gene>
<dbReference type="RefSeq" id="WP_090858652.1">
    <property type="nucleotide sequence ID" value="NZ_FNJU01000014.1"/>
</dbReference>
<organism evidence="3 4">
    <name type="scientific">Litchfieldia salsa</name>
    <dbReference type="NCBI Taxonomy" id="930152"/>
    <lineage>
        <taxon>Bacteria</taxon>
        <taxon>Bacillati</taxon>
        <taxon>Bacillota</taxon>
        <taxon>Bacilli</taxon>
        <taxon>Bacillales</taxon>
        <taxon>Bacillaceae</taxon>
        <taxon>Litchfieldia</taxon>
    </lineage>
</organism>
<keyword evidence="1" id="KW-0812">Transmembrane</keyword>
<dbReference type="Pfam" id="PF01841">
    <property type="entry name" value="Transglut_core"/>
    <property type="match status" value="1"/>
</dbReference>
<dbReference type="InterPro" id="IPR002931">
    <property type="entry name" value="Transglutaminase-like"/>
</dbReference>
<dbReference type="Pfam" id="PF11992">
    <property type="entry name" value="TgpA_N"/>
    <property type="match status" value="1"/>
</dbReference>
<dbReference type="InterPro" id="IPR038765">
    <property type="entry name" value="Papain-like_cys_pep_sf"/>
</dbReference>
<dbReference type="InterPro" id="IPR052901">
    <property type="entry name" value="Bact_TGase-like"/>
</dbReference>
<evidence type="ECO:0000256" key="1">
    <source>
        <dbReference type="SAM" id="Phobius"/>
    </source>
</evidence>
<dbReference type="PANTHER" id="PTHR42736:SF1">
    <property type="entry name" value="PROTEIN-GLUTAMINE GAMMA-GLUTAMYLTRANSFERASE"/>
    <property type="match status" value="1"/>
</dbReference>
<dbReference type="InterPro" id="IPR021878">
    <property type="entry name" value="TgpA_N"/>
</dbReference>
<dbReference type="Pfam" id="PF13559">
    <property type="entry name" value="DUF4129"/>
    <property type="match status" value="1"/>
</dbReference>
<evidence type="ECO:0000313" key="4">
    <source>
        <dbReference type="Proteomes" id="UP000199159"/>
    </source>
</evidence>
<dbReference type="OrthoDB" id="9804872at2"/>
<dbReference type="InterPro" id="IPR025403">
    <property type="entry name" value="TgpA-like_C"/>
</dbReference>
<dbReference type="PANTHER" id="PTHR42736">
    <property type="entry name" value="PROTEIN-GLUTAMINE GAMMA-GLUTAMYLTRANSFERASE"/>
    <property type="match status" value="1"/>
</dbReference>
<sequence>MTSIVNRNITGFILSVFGVLLLSEWLRPLTVVTDTGKIYVFVLFIGLCFILSFLKIKSWISILIKVFTILFLLNHTYYEEALFNFEWIYLFSYDLGQNIKLVFAAEWLEMSALFRSFLFFILLWLMSYLVFYWMIVQKRIFLFFMITVIYITVLDTFSPYDAEGSIIRLVLFGFLMLGLVNLKRVIDSEKLTALKGVFTKWLIPLIIVIFFTSTVGYLAPKAAPQWPDPVPFLKGYGKGGIAPGGGNGIKKIGYGTNDSYLGGPFIPDDTPVFRAGVEKRHYWRVETKDLYTGKGWEASNNYKDKLFTEDNDVLSWFEAGADREYYEADIEVMKLSSHITYPTGLLSVGGHDYPDIQFSVDPVTEKIVSKQYSDSVSFQRYSLTYEQPVYLVQDVQSVNSKGGLELDDQFFETYTQLPDELPQRVKDLALDITKEKTSRYDKVVAVERYFKEAQFLYDTKNVAVPGRNDDYVDQFLFETQTGYCDNFSTAMIVLLRSLDIPARWVKGYSEGTYIETVNENYRVFEITNNNAHSWVEVYFPNFGWIEFEPTKGFSNLSNFVYNTSTTAVNPNTQEVDTQTPSHELVEEVTPEVPEDEVDTSVDSTSDKRINVSWKDISIYILTVVFIAYVLLKTRLRWLPLLAVVRYKYSKDVFVYFKAYPALLNQLERVGLKRQKGQTLREFATYVDKFYRSEDMQKLTRSYERALYKNDNARKEWEESIELWENLIKKVSS</sequence>
<dbReference type="STRING" id="930152.SAMN05216565_11475"/>
<feature type="domain" description="Transglutaminase-like" evidence="2">
    <location>
        <begin position="476"/>
        <end position="551"/>
    </location>
</feature>
<feature type="transmembrane region" description="Helical" evidence="1">
    <location>
        <begin position="112"/>
        <end position="133"/>
    </location>
</feature>
<keyword evidence="1" id="KW-0472">Membrane</keyword>
<name>A0A1H0WS16_9BACI</name>
<dbReference type="SUPFAM" id="SSF54001">
    <property type="entry name" value="Cysteine proteinases"/>
    <property type="match status" value="1"/>
</dbReference>
<feature type="transmembrane region" description="Helical" evidence="1">
    <location>
        <begin position="198"/>
        <end position="219"/>
    </location>
</feature>